<protein>
    <submittedName>
        <fullName evidence="1">CsxC family protein</fullName>
    </submittedName>
</protein>
<dbReference type="EMBL" id="JBHLTR010000131">
    <property type="protein sequence ID" value="MFC0562383.1"/>
    <property type="molecule type" value="Genomic_DNA"/>
</dbReference>
<evidence type="ECO:0000313" key="1">
    <source>
        <dbReference type="EMBL" id="MFC0562383.1"/>
    </source>
</evidence>
<organism evidence="1 2">
    <name type="scientific">Halalkalibacter alkalisediminis</name>
    <dbReference type="NCBI Taxonomy" id="935616"/>
    <lineage>
        <taxon>Bacteria</taxon>
        <taxon>Bacillati</taxon>
        <taxon>Bacillota</taxon>
        <taxon>Bacilli</taxon>
        <taxon>Bacillales</taxon>
        <taxon>Bacillaceae</taxon>
        <taxon>Halalkalibacter</taxon>
    </lineage>
</organism>
<evidence type="ECO:0000313" key="2">
    <source>
        <dbReference type="Proteomes" id="UP001589833"/>
    </source>
</evidence>
<gene>
    <name evidence="1" type="ORF">ACFFH4_26500</name>
</gene>
<dbReference type="InterPro" id="IPR054845">
    <property type="entry name" value="Exosporium_prot_C"/>
</dbReference>
<dbReference type="Proteomes" id="UP001589833">
    <property type="component" value="Unassembled WGS sequence"/>
</dbReference>
<keyword evidence="2" id="KW-1185">Reference proteome</keyword>
<dbReference type="RefSeq" id="WP_273844857.1">
    <property type="nucleotide sequence ID" value="NZ_JAQQWT010000010.1"/>
</dbReference>
<comment type="caution">
    <text evidence="1">The sequence shown here is derived from an EMBL/GenBank/DDBJ whole genome shotgun (WGS) entry which is preliminary data.</text>
</comment>
<accession>A0ABV6NQN4</accession>
<sequence length="275" mass="30814">MNYKNNFVKSHFGFKSQPTNDQKCPATKKHTDFHEKCPPHKPADQAEVSHVDCESFDLEVVGNNLNVPVIDANVALAEIEVAANVEAHIKLPTPAKEIKNIRKNVFLTQCKAVPSLRGPGFVSLFITGFVHKNIQYSDGSGFIRDYEVDVPFSCNQTVALVNPIDEVDFSIKNTVYERRELAKNKHGADRCVHSQVNMEFFSEPIKCKLLAASINEVDLLKNFDKCGRFNKITEKMEVVLLIKLLQTQQVALDDNGEVAGLTAKARCQQLRNSIE</sequence>
<dbReference type="NCBIfam" id="NF045794">
    <property type="entry name" value="CsxC_fam"/>
    <property type="match status" value="1"/>
</dbReference>
<reference evidence="1 2" key="1">
    <citation type="submission" date="2024-09" db="EMBL/GenBank/DDBJ databases">
        <authorList>
            <person name="Sun Q."/>
            <person name="Mori K."/>
        </authorList>
    </citation>
    <scope>NUCLEOTIDE SEQUENCE [LARGE SCALE GENOMIC DNA]</scope>
    <source>
        <strain evidence="1 2">NCAIM B.02301</strain>
    </source>
</reference>
<name>A0ABV6NQN4_9BACI</name>
<proteinExistence type="predicted"/>